<accession>A0ACB8Q9X5</accession>
<keyword evidence="2" id="KW-1185">Reference proteome</keyword>
<gene>
    <name evidence="1" type="ORF">K488DRAFT_89644</name>
</gene>
<organism evidence="1 2">
    <name type="scientific">Vararia minispora EC-137</name>
    <dbReference type="NCBI Taxonomy" id="1314806"/>
    <lineage>
        <taxon>Eukaryota</taxon>
        <taxon>Fungi</taxon>
        <taxon>Dikarya</taxon>
        <taxon>Basidiomycota</taxon>
        <taxon>Agaricomycotina</taxon>
        <taxon>Agaricomycetes</taxon>
        <taxon>Russulales</taxon>
        <taxon>Lachnocladiaceae</taxon>
        <taxon>Vararia</taxon>
    </lineage>
</organism>
<reference evidence="1" key="2">
    <citation type="journal article" date="2022" name="New Phytol.">
        <title>Evolutionary transition to the ectomycorrhizal habit in the genomes of a hyperdiverse lineage of mushroom-forming fungi.</title>
        <authorList>
            <person name="Looney B."/>
            <person name="Miyauchi S."/>
            <person name="Morin E."/>
            <person name="Drula E."/>
            <person name="Courty P.E."/>
            <person name="Kohler A."/>
            <person name="Kuo A."/>
            <person name="LaButti K."/>
            <person name="Pangilinan J."/>
            <person name="Lipzen A."/>
            <person name="Riley R."/>
            <person name="Andreopoulos W."/>
            <person name="He G."/>
            <person name="Johnson J."/>
            <person name="Nolan M."/>
            <person name="Tritt A."/>
            <person name="Barry K.W."/>
            <person name="Grigoriev I.V."/>
            <person name="Nagy L.G."/>
            <person name="Hibbett D."/>
            <person name="Henrissat B."/>
            <person name="Matheny P.B."/>
            <person name="Labbe J."/>
            <person name="Martin F.M."/>
        </authorList>
    </citation>
    <scope>NUCLEOTIDE SEQUENCE</scope>
    <source>
        <strain evidence="1">EC-137</strain>
    </source>
</reference>
<dbReference type="Proteomes" id="UP000814128">
    <property type="component" value="Unassembled WGS sequence"/>
</dbReference>
<proteinExistence type="predicted"/>
<reference evidence="1" key="1">
    <citation type="submission" date="2021-02" db="EMBL/GenBank/DDBJ databases">
        <authorList>
            <consortium name="DOE Joint Genome Institute"/>
            <person name="Ahrendt S."/>
            <person name="Looney B.P."/>
            <person name="Miyauchi S."/>
            <person name="Morin E."/>
            <person name="Drula E."/>
            <person name="Courty P.E."/>
            <person name="Chicoki N."/>
            <person name="Fauchery L."/>
            <person name="Kohler A."/>
            <person name="Kuo A."/>
            <person name="Labutti K."/>
            <person name="Pangilinan J."/>
            <person name="Lipzen A."/>
            <person name="Riley R."/>
            <person name="Andreopoulos W."/>
            <person name="He G."/>
            <person name="Johnson J."/>
            <person name="Barry K.W."/>
            <person name="Grigoriev I.V."/>
            <person name="Nagy L."/>
            <person name="Hibbett D."/>
            <person name="Henrissat B."/>
            <person name="Matheny P.B."/>
            <person name="Labbe J."/>
            <person name="Martin F."/>
        </authorList>
    </citation>
    <scope>NUCLEOTIDE SEQUENCE</scope>
    <source>
        <strain evidence="1">EC-137</strain>
    </source>
</reference>
<sequence length="93" mass="10138">MAFLTSATTFTHPVAIPFVWLIVAGSLGLTVWTAVVTEGTLMGIWAMWLNTWLSPKGCETPSQSTDGIQFPEPVNPPEVDIKVLHDQVAQTEL</sequence>
<comment type="caution">
    <text evidence="1">The sequence shown here is derived from an EMBL/GenBank/DDBJ whole genome shotgun (WGS) entry which is preliminary data.</text>
</comment>
<name>A0ACB8Q9X5_9AGAM</name>
<evidence type="ECO:0000313" key="1">
    <source>
        <dbReference type="EMBL" id="KAI0028542.1"/>
    </source>
</evidence>
<evidence type="ECO:0000313" key="2">
    <source>
        <dbReference type="Proteomes" id="UP000814128"/>
    </source>
</evidence>
<dbReference type="EMBL" id="MU273744">
    <property type="protein sequence ID" value="KAI0028542.1"/>
    <property type="molecule type" value="Genomic_DNA"/>
</dbReference>
<protein>
    <submittedName>
        <fullName evidence="1">Uncharacterized protein</fullName>
    </submittedName>
</protein>